<protein>
    <recommendedName>
        <fullName evidence="3">DUF3263 domain-containing protein</fullName>
    </recommendedName>
</protein>
<evidence type="ECO:0000313" key="2">
    <source>
        <dbReference type="Proteomes" id="UP000596938"/>
    </source>
</evidence>
<comment type="caution">
    <text evidence="1">The sequence shown here is derived from an EMBL/GenBank/DDBJ whole genome shotgun (WGS) entry which is preliminary data.</text>
</comment>
<name>A0ABQ1X9L9_9MICC</name>
<dbReference type="Proteomes" id="UP000596938">
    <property type="component" value="Unassembled WGS sequence"/>
</dbReference>
<dbReference type="Pfam" id="PF11662">
    <property type="entry name" value="DUF3263"/>
    <property type="match status" value="1"/>
</dbReference>
<sequence>MGTLTDREKGILQLAVAPYKYPAARERQAAEEFQLTPVRFWQEVNRLTDHPGAYSWDPRTVNLLFRRRIHRDRPRLASRIL</sequence>
<reference evidence="2" key="1">
    <citation type="journal article" date="2019" name="Int. J. Syst. Evol. Microbiol.">
        <title>The Global Catalogue of Microorganisms (GCM) 10K type strain sequencing project: providing services to taxonomists for standard genome sequencing and annotation.</title>
        <authorList>
            <consortium name="The Broad Institute Genomics Platform"/>
            <consortium name="The Broad Institute Genome Sequencing Center for Infectious Disease"/>
            <person name="Wu L."/>
            <person name="Ma J."/>
        </authorList>
    </citation>
    <scope>NUCLEOTIDE SEQUENCE [LARGE SCALE GENOMIC DNA]</scope>
    <source>
        <strain evidence="2">CGMCC 1.1927</strain>
    </source>
</reference>
<keyword evidence="2" id="KW-1185">Reference proteome</keyword>
<dbReference type="InterPro" id="IPR021678">
    <property type="entry name" value="DUF3263"/>
</dbReference>
<gene>
    <name evidence="1" type="ORF">GCM10011577_01790</name>
</gene>
<accession>A0ABQ1X9L9</accession>
<evidence type="ECO:0000313" key="1">
    <source>
        <dbReference type="EMBL" id="GGG83957.1"/>
    </source>
</evidence>
<proteinExistence type="predicted"/>
<dbReference type="EMBL" id="BMKU01000001">
    <property type="protein sequence ID" value="GGG83957.1"/>
    <property type="molecule type" value="Genomic_DNA"/>
</dbReference>
<organism evidence="1 2">
    <name type="scientific">Pseudarthrobacter polychromogenes</name>
    <dbReference type="NCBI Taxonomy" id="1676"/>
    <lineage>
        <taxon>Bacteria</taxon>
        <taxon>Bacillati</taxon>
        <taxon>Actinomycetota</taxon>
        <taxon>Actinomycetes</taxon>
        <taxon>Micrococcales</taxon>
        <taxon>Micrococcaceae</taxon>
        <taxon>Pseudarthrobacter</taxon>
    </lineage>
</organism>
<evidence type="ECO:0008006" key="3">
    <source>
        <dbReference type="Google" id="ProtNLM"/>
    </source>
</evidence>
<dbReference type="RefSeq" id="WP_188808677.1">
    <property type="nucleotide sequence ID" value="NZ_BAAAWV010000001.1"/>
</dbReference>